<dbReference type="InterPro" id="IPR051147">
    <property type="entry name" value="CFAP_domain-containing"/>
</dbReference>
<keyword evidence="1 2" id="KW-0175">Coiled coil</keyword>
<reference evidence="4" key="1">
    <citation type="submission" date="2021-01" db="EMBL/GenBank/DDBJ databases">
        <authorList>
            <person name="Corre E."/>
            <person name="Pelletier E."/>
            <person name="Niang G."/>
            <person name="Scheremetjew M."/>
            <person name="Finn R."/>
            <person name="Kale V."/>
            <person name="Holt S."/>
            <person name="Cochrane G."/>
            <person name="Meng A."/>
            <person name="Brown T."/>
            <person name="Cohen L."/>
        </authorList>
    </citation>
    <scope>NUCLEOTIDE SEQUENCE</scope>
    <source>
        <strain evidence="4">WS</strain>
    </source>
</reference>
<dbReference type="Pfam" id="PF13863">
    <property type="entry name" value="DUF4200"/>
    <property type="match status" value="1"/>
</dbReference>
<evidence type="ECO:0000259" key="3">
    <source>
        <dbReference type="Pfam" id="PF13863"/>
    </source>
</evidence>
<dbReference type="PANTHER" id="PTHR21683">
    <property type="entry name" value="COILED-COIL DOMAIN-CONTAINING PROTEIN 42 LIKE-2-LIKE-RELATED"/>
    <property type="match status" value="1"/>
</dbReference>
<evidence type="ECO:0000256" key="2">
    <source>
        <dbReference type="SAM" id="Coils"/>
    </source>
</evidence>
<dbReference type="GO" id="GO:0005856">
    <property type="term" value="C:cytoskeleton"/>
    <property type="evidence" value="ECO:0007669"/>
    <property type="project" value="UniProtKB-ARBA"/>
</dbReference>
<protein>
    <recommendedName>
        <fullName evidence="3">DUF4200 domain-containing protein</fullName>
    </recommendedName>
</protein>
<feature type="coiled-coil region" evidence="2">
    <location>
        <begin position="228"/>
        <end position="258"/>
    </location>
</feature>
<evidence type="ECO:0000313" key="4">
    <source>
        <dbReference type="EMBL" id="CAD9082097.1"/>
    </source>
</evidence>
<accession>A0A7S1KSH7</accession>
<dbReference type="EMBL" id="HBGD01006435">
    <property type="protein sequence ID" value="CAD9082097.1"/>
    <property type="molecule type" value="Transcribed_RNA"/>
</dbReference>
<organism evidence="4">
    <name type="scientific">Percolomonas cosmopolitus</name>
    <dbReference type="NCBI Taxonomy" id="63605"/>
    <lineage>
        <taxon>Eukaryota</taxon>
        <taxon>Discoba</taxon>
        <taxon>Heterolobosea</taxon>
        <taxon>Tetramitia</taxon>
        <taxon>Eutetramitia</taxon>
        <taxon>Percolomonadidae</taxon>
        <taxon>Percolomonas</taxon>
    </lineage>
</organism>
<feature type="coiled-coil region" evidence="2">
    <location>
        <begin position="53"/>
        <end position="80"/>
    </location>
</feature>
<name>A0A7S1KSH7_9EUKA</name>
<dbReference type="AlphaFoldDB" id="A0A7S1KSH7"/>
<gene>
    <name evidence="4" type="ORF">PCOS0759_LOCUS5337</name>
</gene>
<feature type="coiled-coil region" evidence="2">
    <location>
        <begin position="106"/>
        <end position="154"/>
    </location>
</feature>
<dbReference type="PANTHER" id="PTHR21683:SF2">
    <property type="entry name" value="COILED-COIL DOMAIN-CONTAINING PROTEIN 42 LIKE-2-LIKE"/>
    <property type="match status" value="1"/>
</dbReference>
<dbReference type="InterPro" id="IPR025252">
    <property type="entry name" value="DUF4200"/>
</dbReference>
<sequence length="329" mass="38941">MSHKQQQLNLEDDSSSWAITQRAKVSSMQFKSKHEMETALRRQLHLVDQDTLLEQKRLELREVQALLDEKRRQYEALESKWREREEVLTKKKEHFLSRIGDMQIFTKKTSRKIEKYQQKADEERRLNSQKKKIIEQLNDQIIQLEAHKEAKQCTLKKIEPYQEFLNNMLNMEPSFLEVHKILQRYDTLRNANVELDGEARSNKAQQKKLSTECKQIGKEGQDLIFHLNAQLSKKQQCLENERSSLKEGENRLMQHQNAATKTNQSLGQIKMSINNLFDRCLYSRKNKIIGGSSKNSDILKKLEYINKRIEDITTICQQIKEKVEEEELP</sequence>
<feature type="domain" description="DUF4200" evidence="3">
    <location>
        <begin position="55"/>
        <end position="169"/>
    </location>
</feature>
<proteinExistence type="predicted"/>
<evidence type="ECO:0000256" key="1">
    <source>
        <dbReference type="ARBA" id="ARBA00023054"/>
    </source>
</evidence>